<accession>A0A2J8ITB5</accession>
<evidence type="ECO:0000313" key="3">
    <source>
        <dbReference type="Proteomes" id="UP000236370"/>
    </source>
</evidence>
<dbReference type="EMBL" id="NBAG03000600">
    <property type="protein sequence ID" value="PNI13763.1"/>
    <property type="molecule type" value="Genomic_DNA"/>
</dbReference>
<name>A0A2J8ITB5_PANTR</name>
<evidence type="ECO:0000256" key="1">
    <source>
        <dbReference type="SAM" id="MobiDB-lite"/>
    </source>
</evidence>
<proteinExistence type="predicted"/>
<dbReference type="AlphaFoldDB" id="A0A2J8ITB5"/>
<sequence length="158" mass="17424">MYTASSSAETLRTVRRRSVPSSSMPYLALAHNRVSSLNHAASVDGWGTSHRNVADSFSRTSRSCSRFLKGTAGSARREDWNGHLQPWIPRPDRRGWETADRKGERTQVHGLGRSLGPRAPHPGAHRALRPAQSCRSGPRGWTPCRCRGRGPTACRRGS</sequence>
<reference evidence="2 3" key="1">
    <citation type="submission" date="2017-12" db="EMBL/GenBank/DDBJ databases">
        <title>High-resolution comparative analysis of great ape genomes.</title>
        <authorList>
            <person name="Pollen A."/>
            <person name="Hastie A."/>
            <person name="Hormozdiari F."/>
            <person name="Dougherty M."/>
            <person name="Liu R."/>
            <person name="Chaisson M."/>
            <person name="Hoppe E."/>
            <person name="Hill C."/>
            <person name="Pang A."/>
            <person name="Hillier L."/>
            <person name="Baker C."/>
            <person name="Armstrong J."/>
            <person name="Shendure J."/>
            <person name="Paten B."/>
            <person name="Wilson R."/>
            <person name="Chao H."/>
            <person name="Schneider V."/>
            <person name="Ventura M."/>
            <person name="Kronenberg Z."/>
            <person name="Murali S."/>
            <person name="Gordon D."/>
            <person name="Cantsilieris S."/>
            <person name="Munson K."/>
            <person name="Nelson B."/>
            <person name="Raja A."/>
            <person name="Underwood J."/>
            <person name="Diekhans M."/>
            <person name="Fiddes I."/>
            <person name="Haussler D."/>
            <person name="Eichler E."/>
        </authorList>
    </citation>
    <scope>NUCLEOTIDE SEQUENCE [LARGE SCALE GENOMIC DNA]</scope>
    <source>
        <strain evidence="2">Yerkes chimp pedigree #C0471</strain>
    </source>
</reference>
<organism evidence="2 3">
    <name type="scientific">Pan troglodytes</name>
    <name type="common">Chimpanzee</name>
    <dbReference type="NCBI Taxonomy" id="9598"/>
    <lineage>
        <taxon>Eukaryota</taxon>
        <taxon>Metazoa</taxon>
        <taxon>Chordata</taxon>
        <taxon>Craniata</taxon>
        <taxon>Vertebrata</taxon>
        <taxon>Euteleostomi</taxon>
        <taxon>Mammalia</taxon>
        <taxon>Eutheria</taxon>
        <taxon>Euarchontoglires</taxon>
        <taxon>Primates</taxon>
        <taxon>Haplorrhini</taxon>
        <taxon>Catarrhini</taxon>
        <taxon>Hominidae</taxon>
        <taxon>Pan</taxon>
    </lineage>
</organism>
<feature type="region of interest" description="Disordered" evidence="1">
    <location>
        <begin position="80"/>
        <end position="158"/>
    </location>
</feature>
<evidence type="ECO:0000313" key="2">
    <source>
        <dbReference type="EMBL" id="PNI13763.1"/>
    </source>
</evidence>
<feature type="compositionally biased region" description="Basic and acidic residues" evidence="1">
    <location>
        <begin position="90"/>
        <end position="107"/>
    </location>
</feature>
<gene>
    <name evidence="2" type="ORF">CK820_G0053396</name>
</gene>
<dbReference type="Proteomes" id="UP000236370">
    <property type="component" value="Unassembled WGS sequence"/>
</dbReference>
<comment type="caution">
    <text evidence="2">The sequence shown here is derived from an EMBL/GenBank/DDBJ whole genome shotgun (WGS) entry which is preliminary data.</text>
</comment>
<protein>
    <submittedName>
        <fullName evidence="2">OBSCN-AS1 isoform 3</fullName>
    </submittedName>
</protein>